<dbReference type="STRING" id="597362.K5XXH4"/>
<dbReference type="GO" id="GO:1902600">
    <property type="term" value="P:proton transmembrane transport"/>
    <property type="evidence" value="ECO:0007669"/>
    <property type="project" value="InterPro"/>
</dbReference>
<sequence>MGEFSRELLQTAHLFSRAAAEQAGIISGDNPVEYNPKDPFRLWVIQVVIILGVTQILVLILGRIRQPRVIAEVMGGIILGPTAMGRIPNFTATIFPDNGVTMLNLTSTIGLILFLFLVGLEIDVSVVKRKMAASVAISISGLIIPLGMGAAIGVGLYNQFVDSSVNEGYFLLFVAVAVGITAFPVLCRILSEEKLLDTTVGTVSLAAGVGNDVVGWILLALAVTLVNASSGLTALWVLLAATGFTIFLLYPVRWAYVQLARRSGSLEQGSPTTLTMTVTLLLVFISAFFTDVIGIHPIFGGFLVGLIIPHENNFAISLVERLEDLVAIILLPIYFTLSGLNTNLGSLDDGIAWGYTILLVVVAFSSKFFACALVAYFFKFNWREACAIGSLMSCKGLVELIVLNVGLSAHILDTRTFSMFVVHALIVTFMTTPLVNLFYPPRFRHHHDTLTKSIHPGPEENHSHSLTFDSGFKSKVSVILDRIDQLPAAMQLSRLISAGCPSIPASLPVISDERSDTKGHTDSDDRELSTPDPRPMQVNALRLIELTSRASAVLKSQEADSLIHNDSLLSIFRTFGALNSLHISARLSVVHQNEFSDVVARHASESGSELVLLPWARGAVSAYESDVQLSTRNPFDGIFSKSSLHIQDQTSSVVYSEFIRGVFLKSPSDVALFVDRGLSSEIGQAGHHIFLPFIGGPDDRLALTFLVQLCRSSSVTATVVRITKVDSLSPISTMEEAKIIVHNQMTLAGADTVYGNQTTQIRLASSAADDLIWEKYIAPTQEARDSDLALALTRISFNSQATSKPLHVITDLVQAIVERNNGKTPIVFLGRSRRMAVESHEGELREIMNEAGGQFSTSVSRTLGEVGAALVAKGIQTSLLVMQAATPNSSQV</sequence>
<dbReference type="OrthoDB" id="2687058at2759"/>
<dbReference type="PANTHER" id="PTHR32468:SF0">
    <property type="entry name" value="K(+)_H(+) ANTIPORTER 1"/>
    <property type="match status" value="1"/>
</dbReference>
<feature type="transmembrane region" description="Helical" evidence="8">
    <location>
        <begin position="385"/>
        <end position="411"/>
    </location>
</feature>
<gene>
    <name evidence="10" type="ORF">AGABI1DRAFT_120038</name>
</gene>
<dbReference type="Proteomes" id="UP000008493">
    <property type="component" value="Unassembled WGS sequence"/>
</dbReference>
<evidence type="ECO:0000256" key="4">
    <source>
        <dbReference type="ARBA" id="ARBA00022989"/>
    </source>
</evidence>
<dbReference type="InterPro" id="IPR050794">
    <property type="entry name" value="CPA2_transporter"/>
</dbReference>
<dbReference type="GO" id="GO:0015297">
    <property type="term" value="F:antiporter activity"/>
    <property type="evidence" value="ECO:0007669"/>
    <property type="project" value="InterPro"/>
</dbReference>
<dbReference type="PANTHER" id="PTHR32468">
    <property type="entry name" value="CATION/H + ANTIPORTER"/>
    <property type="match status" value="1"/>
</dbReference>
<dbReference type="GO" id="GO:0016020">
    <property type="term" value="C:membrane"/>
    <property type="evidence" value="ECO:0007669"/>
    <property type="project" value="UniProtKB-SubCell"/>
</dbReference>
<feature type="transmembrane region" description="Helical" evidence="8">
    <location>
        <begin position="271"/>
        <end position="289"/>
    </location>
</feature>
<name>K5XXH4_AGABU</name>
<evidence type="ECO:0000313" key="11">
    <source>
        <dbReference type="Proteomes" id="UP000008493"/>
    </source>
</evidence>
<evidence type="ECO:0000259" key="9">
    <source>
        <dbReference type="Pfam" id="PF00999"/>
    </source>
</evidence>
<feature type="transmembrane region" description="Helical" evidence="8">
    <location>
        <begin position="132"/>
        <end position="157"/>
    </location>
</feature>
<dbReference type="Pfam" id="PF00999">
    <property type="entry name" value="Na_H_Exchanger"/>
    <property type="match status" value="1"/>
</dbReference>
<dbReference type="InParanoid" id="K5XXH4"/>
<dbReference type="OMA" id="QRVCIIF"/>
<evidence type="ECO:0000256" key="2">
    <source>
        <dbReference type="ARBA" id="ARBA00022448"/>
    </source>
</evidence>
<reference evidence="11" key="1">
    <citation type="journal article" date="2012" name="Proc. Natl. Acad. Sci. U.S.A.">
        <title>Genome sequence of the button mushroom Agaricus bisporus reveals mechanisms governing adaptation to a humic-rich ecological niche.</title>
        <authorList>
            <person name="Morin E."/>
            <person name="Kohler A."/>
            <person name="Baker A.R."/>
            <person name="Foulongne-Oriol M."/>
            <person name="Lombard V."/>
            <person name="Nagy L.G."/>
            <person name="Ohm R.A."/>
            <person name="Patyshakuliyeva A."/>
            <person name="Brun A."/>
            <person name="Aerts A.L."/>
            <person name="Bailey A.M."/>
            <person name="Billette C."/>
            <person name="Coutinho P.M."/>
            <person name="Deakin G."/>
            <person name="Doddapaneni H."/>
            <person name="Floudas D."/>
            <person name="Grimwood J."/>
            <person name="Hilden K."/>
            <person name="Kuees U."/>
            <person name="LaButti K.M."/>
            <person name="Lapidus A."/>
            <person name="Lindquist E.A."/>
            <person name="Lucas S.M."/>
            <person name="Murat C."/>
            <person name="Riley R.W."/>
            <person name="Salamov A.A."/>
            <person name="Schmutz J."/>
            <person name="Subramanian V."/>
            <person name="Woesten H.A.B."/>
            <person name="Xu J."/>
            <person name="Eastwood D.C."/>
            <person name="Foster G.D."/>
            <person name="Sonnenberg A.S."/>
            <person name="Cullen D."/>
            <person name="de Vries R.P."/>
            <person name="Lundell T."/>
            <person name="Hibbett D.S."/>
            <person name="Henrissat B."/>
            <person name="Burton K.S."/>
            <person name="Kerrigan R.W."/>
            <person name="Challen M.P."/>
            <person name="Grigoriev I.V."/>
            <person name="Martin F."/>
        </authorList>
    </citation>
    <scope>NUCLEOTIDE SEQUENCE [LARGE SCALE GENOMIC DNA]</scope>
    <source>
        <strain evidence="11">JB137-S8 / ATCC MYA-4627 / FGSC 10392</strain>
    </source>
</reference>
<feature type="transmembrane region" description="Helical" evidence="8">
    <location>
        <begin position="232"/>
        <end position="250"/>
    </location>
</feature>
<feature type="transmembrane region" description="Helical" evidence="8">
    <location>
        <begin position="203"/>
        <end position="226"/>
    </location>
</feature>
<evidence type="ECO:0000256" key="6">
    <source>
        <dbReference type="ARBA" id="ARBA00023136"/>
    </source>
</evidence>
<feature type="transmembrane region" description="Helical" evidence="8">
    <location>
        <begin position="322"/>
        <end position="340"/>
    </location>
</feature>
<protein>
    <recommendedName>
        <fullName evidence="9">Cation/H+ exchanger transmembrane domain-containing protein</fullName>
    </recommendedName>
</protein>
<dbReference type="RefSeq" id="XP_007329278.1">
    <property type="nucleotide sequence ID" value="XM_007329216.1"/>
</dbReference>
<evidence type="ECO:0000256" key="1">
    <source>
        <dbReference type="ARBA" id="ARBA00004141"/>
    </source>
</evidence>
<dbReference type="GeneID" id="18825622"/>
<keyword evidence="3 8" id="KW-0812">Transmembrane</keyword>
<evidence type="ECO:0000256" key="3">
    <source>
        <dbReference type="ARBA" id="ARBA00022692"/>
    </source>
</evidence>
<evidence type="ECO:0000256" key="8">
    <source>
        <dbReference type="SAM" id="Phobius"/>
    </source>
</evidence>
<evidence type="ECO:0000256" key="7">
    <source>
        <dbReference type="SAM" id="MobiDB-lite"/>
    </source>
</evidence>
<evidence type="ECO:0000313" key="10">
    <source>
        <dbReference type="EMBL" id="EKM80000.1"/>
    </source>
</evidence>
<feature type="transmembrane region" description="Helical" evidence="8">
    <location>
        <begin position="417"/>
        <end position="439"/>
    </location>
</feature>
<dbReference type="KEGG" id="abp:AGABI1DRAFT120038"/>
<dbReference type="InterPro" id="IPR038770">
    <property type="entry name" value="Na+/solute_symporter_sf"/>
</dbReference>
<feature type="transmembrane region" description="Helical" evidence="8">
    <location>
        <begin position="69"/>
        <end position="87"/>
    </location>
</feature>
<keyword evidence="11" id="KW-1185">Reference proteome</keyword>
<comment type="subcellular location">
    <subcellularLocation>
        <location evidence="1">Membrane</location>
        <topology evidence="1">Multi-pass membrane protein</topology>
    </subcellularLocation>
</comment>
<organism evidence="10 11">
    <name type="scientific">Agaricus bisporus var. burnettii (strain JB137-S8 / ATCC MYA-4627 / FGSC 10392)</name>
    <name type="common">White button mushroom</name>
    <dbReference type="NCBI Taxonomy" id="597362"/>
    <lineage>
        <taxon>Eukaryota</taxon>
        <taxon>Fungi</taxon>
        <taxon>Dikarya</taxon>
        <taxon>Basidiomycota</taxon>
        <taxon>Agaricomycotina</taxon>
        <taxon>Agaricomycetes</taxon>
        <taxon>Agaricomycetidae</taxon>
        <taxon>Agaricales</taxon>
        <taxon>Agaricineae</taxon>
        <taxon>Agaricaceae</taxon>
        <taxon>Agaricus</taxon>
    </lineage>
</organism>
<dbReference type="HOGENOM" id="CLU_005126_10_1_1"/>
<accession>K5XXH4</accession>
<feature type="transmembrane region" description="Helical" evidence="8">
    <location>
        <begin position="99"/>
        <end position="120"/>
    </location>
</feature>
<feature type="transmembrane region" description="Helical" evidence="8">
    <location>
        <begin position="169"/>
        <end position="191"/>
    </location>
</feature>
<dbReference type="InterPro" id="IPR006153">
    <property type="entry name" value="Cation/H_exchanger_TM"/>
</dbReference>
<keyword evidence="5" id="KW-0406">Ion transport</keyword>
<dbReference type="FunCoup" id="K5XXH4">
    <property type="interactions" value="13"/>
</dbReference>
<dbReference type="eggNOG" id="KOG1650">
    <property type="taxonomic scope" value="Eukaryota"/>
</dbReference>
<feature type="compositionally biased region" description="Basic and acidic residues" evidence="7">
    <location>
        <begin position="511"/>
        <end position="529"/>
    </location>
</feature>
<keyword evidence="4 8" id="KW-1133">Transmembrane helix</keyword>
<proteinExistence type="predicted"/>
<keyword evidence="2" id="KW-0813">Transport</keyword>
<evidence type="ECO:0000256" key="5">
    <source>
        <dbReference type="ARBA" id="ARBA00023065"/>
    </source>
</evidence>
<keyword evidence="6 8" id="KW-0472">Membrane</keyword>
<feature type="region of interest" description="Disordered" evidence="7">
    <location>
        <begin position="507"/>
        <end position="534"/>
    </location>
</feature>
<dbReference type="AlphaFoldDB" id="K5XXH4"/>
<dbReference type="EMBL" id="JH971389">
    <property type="protein sequence ID" value="EKM80000.1"/>
    <property type="molecule type" value="Genomic_DNA"/>
</dbReference>
<feature type="domain" description="Cation/H+ exchanger transmembrane" evidence="9">
    <location>
        <begin position="58"/>
        <end position="435"/>
    </location>
</feature>
<feature type="transmembrane region" description="Helical" evidence="8">
    <location>
        <begin position="352"/>
        <end position="378"/>
    </location>
</feature>
<dbReference type="Gene3D" id="1.20.1530.20">
    <property type="match status" value="1"/>
</dbReference>
<feature type="transmembrane region" description="Helical" evidence="8">
    <location>
        <begin position="40"/>
        <end position="62"/>
    </location>
</feature>